<keyword evidence="3" id="KW-1185">Reference proteome</keyword>
<gene>
    <name evidence="2" type="ORF">niasHT_037875</name>
</gene>
<proteinExistence type="predicted"/>
<feature type="region of interest" description="Disordered" evidence="1">
    <location>
        <begin position="137"/>
        <end position="163"/>
    </location>
</feature>
<dbReference type="Proteomes" id="UP001620626">
    <property type="component" value="Unassembled WGS sequence"/>
</dbReference>
<sequence length="222" mass="24768">MECRCLCDFVCRVGRGASAGGGAGVPYHHNMTASSGAFSKAAFNGSASQRVAAVRKTVAARRRLLIFSFEKPVSDPKQKLSEKELKELIRKWLASQPDKSQKKGNDVKEDDRYLTVLLGLATLGFEVADHWQEIKNFFGKGKPKNQPQPQQPPQQKNPWHKQLNGQGQRSSIILLNDVDEGQDQEDAEFLNEDADSRFLGEYFIDPLKLPRDIANSLNELIG</sequence>
<evidence type="ECO:0000256" key="1">
    <source>
        <dbReference type="SAM" id="MobiDB-lite"/>
    </source>
</evidence>
<dbReference type="EMBL" id="JBICBT010001058">
    <property type="protein sequence ID" value="KAL3085476.1"/>
    <property type="molecule type" value="Genomic_DNA"/>
</dbReference>
<comment type="caution">
    <text evidence="2">The sequence shown here is derived from an EMBL/GenBank/DDBJ whole genome shotgun (WGS) entry which is preliminary data.</text>
</comment>
<protein>
    <submittedName>
        <fullName evidence="2">Uncharacterized protein</fullName>
    </submittedName>
</protein>
<accession>A0ABD2J1N6</accession>
<reference evidence="2 3" key="1">
    <citation type="submission" date="2024-10" db="EMBL/GenBank/DDBJ databases">
        <authorList>
            <person name="Kim D."/>
        </authorList>
    </citation>
    <scope>NUCLEOTIDE SEQUENCE [LARGE SCALE GENOMIC DNA]</scope>
    <source>
        <strain evidence="2">BH-2024</strain>
    </source>
</reference>
<name>A0ABD2J1N6_9BILA</name>
<feature type="compositionally biased region" description="Low complexity" evidence="1">
    <location>
        <begin position="144"/>
        <end position="157"/>
    </location>
</feature>
<organism evidence="2 3">
    <name type="scientific">Heterodera trifolii</name>
    <dbReference type="NCBI Taxonomy" id="157864"/>
    <lineage>
        <taxon>Eukaryota</taxon>
        <taxon>Metazoa</taxon>
        <taxon>Ecdysozoa</taxon>
        <taxon>Nematoda</taxon>
        <taxon>Chromadorea</taxon>
        <taxon>Rhabditida</taxon>
        <taxon>Tylenchina</taxon>
        <taxon>Tylenchomorpha</taxon>
        <taxon>Tylenchoidea</taxon>
        <taxon>Heteroderidae</taxon>
        <taxon>Heteroderinae</taxon>
        <taxon>Heterodera</taxon>
    </lineage>
</organism>
<evidence type="ECO:0000313" key="2">
    <source>
        <dbReference type="EMBL" id="KAL3085476.1"/>
    </source>
</evidence>
<dbReference type="AlphaFoldDB" id="A0ABD2J1N6"/>
<evidence type="ECO:0000313" key="3">
    <source>
        <dbReference type="Proteomes" id="UP001620626"/>
    </source>
</evidence>